<evidence type="ECO:0000313" key="2">
    <source>
        <dbReference type="EMBL" id="PMD25309.1"/>
    </source>
</evidence>
<dbReference type="Proteomes" id="UP000235672">
    <property type="component" value="Unassembled WGS sequence"/>
</dbReference>
<feature type="compositionally biased region" description="Polar residues" evidence="1">
    <location>
        <begin position="1"/>
        <end position="11"/>
    </location>
</feature>
<feature type="region of interest" description="Disordered" evidence="1">
    <location>
        <begin position="76"/>
        <end position="97"/>
    </location>
</feature>
<accession>A0A2J6QGB3</accession>
<feature type="region of interest" description="Disordered" evidence="1">
    <location>
        <begin position="1"/>
        <end position="22"/>
    </location>
</feature>
<feature type="compositionally biased region" description="Basic residues" evidence="1">
    <location>
        <begin position="84"/>
        <end position="97"/>
    </location>
</feature>
<sequence>MLRWFQTSNKGPISPTVPPRSEDTMNIDNFSFDAIDGLAPNMKRGSLGLVPATAAPARLPDGPDGNIVALMAGEKPKEASLRAAQKKQKSPSLHTKF</sequence>
<evidence type="ECO:0000256" key="1">
    <source>
        <dbReference type="SAM" id="MobiDB-lite"/>
    </source>
</evidence>
<name>A0A2J6QGB3_9HELO</name>
<gene>
    <name evidence="2" type="ORF">NA56DRAFT_642340</name>
</gene>
<keyword evidence="3" id="KW-1185">Reference proteome</keyword>
<reference evidence="2 3" key="1">
    <citation type="submission" date="2016-05" db="EMBL/GenBank/DDBJ databases">
        <title>A degradative enzymes factory behind the ericoid mycorrhizal symbiosis.</title>
        <authorList>
            <consortium name="DOE Joint Genome Institute"/>
            <person name="Martino E."/>
            <person name="Morin E."/>
            <person name="Grelet G."/>
            <person name="Kuo A."/>
            <person name="Kohler A."/>
            <person name="Daghino S."/>
            <person name="Barry K."/>
            <person name="Choi C."/>
            <person name="Cichocki N."/>
            <person name="Clum A."/>
            <person name="Copeland A."/>
            <person name="Hainaut M."/>
            <person name="Haridas S."/>
            <person name="Labutti K."/>
            <person name="Lindquist E."/>
            <person name="Lipzen A."/>
            <person name="Khouja H.-R."/>
            <person name="Murat C."/>
            <person name="Ohm R."/>
            <person name="Olson A."/>
            <person name="Spatafora J."/>
            <person name="Veneault-Fourrey C."/>
            <person name="Henrissat B."/>
            <person name="Grigoriev I."/>
            <person name="Martin F."/>
            <person name="Perotto S."/>
        </authorList>
    </citation>
    <scope>NUCLEOTIDE SEQUENCE [LARGE SCALE GENOMIC DNA]</scope>
    <source>
        <strain evidence="2 3">UAMH 7357</strain>
    </source>
</reference>
<dbReference type="AlphaFoldDB" id="A0A2J6QGB3"/>
<protein>
    <submittedName>
        <fullName evidence="2">Uncharacterized protein</fullName>
    </submittedName>
</protein>
<dbReference type="EMBL" id="KZ613470">
    <property type="protein sequence ID" value="PMD25309.1"/>
    <property type="molecule type" value="Genomic_DNA"/>
</dbReference>
<proteinExistence type="predicted"/>
<dbReference type="OrthoDB" id="3340390at2759"/>
<evidence type="ECO:0000313" key="3">
    <source>
        <dbReference type="Proteomes" id="UP000235672"/>
    </source>
</evidence>
<organism evidence="2 3">
    <name type="scientific">Hyaloscypha hepaticicola</name>
    <dbReference type="NCBI Taxonomy" id="2082293"/>
    <lineage>
        <taxon>Eukaryota</taxon>
        <taxon>Fungi</taxon>
        <taxon>Dikarya</taxon>
        <taxon>Ascomycota</taxon>
        <taxon>Pezizomycotina</taxon>
        <taxon>Leotiomycetes</taxon>
        <taxon>Helotiales</taxon>
        <taxon>Hyaloscyphaceae</taxon>
        <taxon>Hyaloscypha</taxon>
    </lineage>
</organism>